<accession>A0A392SHC0</accession>
<evidence type="ECO:0000259" key="3">
    <source>
        <dbReference type="PROSITE" id="PS51903"/>
    </source>
</evidence>
<reference evidence="4 5" key="1">
    <citation type="journal article" date="2018" name="Front. Plant Sci.">
        <title>Red Clover (Trifolium pratense) and Zigzag Clover (T. medium) - A Picture of Genomic Similarities and Differences.</title>
        <authorList>
            <person name="Dluhosova J."/>
            <person name="Istvanek J."/>
            <person name="Nedelnik J."/>
            <person name="Repkova J."/>
        </authorList>
    </citation>
    <scope>NUCLEOTIDE SEQUENCE [LARGE SCALE GENOMIC DNA]</scope>
    <source>
        <strain evidence="5">cv. 10/8</strain>
        <tissue evidence="4">Leaf</tissue>
    </source>
</reference>
<feature type="non-terminal residue" evidence="4">
    <location>
        <position position="95"/>
    </location>
</feature>
<feature type="compositionally biased region" description="Polar residues" evidence="2">
    <location>
        <begin position="85"/>
        <end position="95"/>
    </location>
</feature>
<dbReference type="PROSITE" id="PS51903">
    <property type="entry name" value="CLP_R"/>
    <property type="match status" value="1"/>
</dbReference>
<keyword evidence="5" id="KW-1185">Reference proteome</keyword>
<evidence type="ECO:0000313" key="4">
    <source>
        <dbReference type="EMBL" id="MCI47256.1"/>
    </source>
</evidence>
<sequence>MINPETFTQKTNEAVASAHELAMTSGHVLLNPLHLASTLISEPNGIFFQAISNVGGQESARAFDRVIKQSLKKLPTQSPPPNDVPASTSLMNVMK</sequence>
<comment type="caution">
    <text evidence="4">The sequence shown here is derived from an EMBL/GenBank/DDBJ whole genome shotgun (WGS) entry which is preliminary data.</text>
</comment>
<name>A0A392SHC0_9FABA</name>
<keyword evidence="1" id="KW-0677">Repeat</keyword>
<dbReference type="Gene3D" id="1.10.1780.10">
    <property type="entry name" value="Clp, N-terminal domain"/>
    <property type="match status" value="1"/>
</dbReference>
<dbReference type="Proteomes" id="UP000265520">
    <property type="component" value="Unassembled WGS sequence"/>
</dbReference>
<proteinExistence type="predicted"/>
<evidence type="ECO:0000313" key="5">
    <source>
        <dbReference type="Proteomes" id="UP000265520"/>
    </source>
</evidence>
<dbReference type="AlphaFoldDB" id="A0A392SHC0"/>
<protein>
    <submittedName>
        <fullName evidence="4">Chaperone protein ClpB1-like</fullName>
    </submittedName>
</protein>
<organism evidence="4 5">
    <name type="scientific">Trifolium medium</name>
    <dbReference type="NCBI Taxonomy" id="97028"/>
    <lineage>
        <taxon>Eukaryota</taxon>
        <taxon>Viridiplantae</taxon>
        <taxon>Streptophyta</taxon>
        <taxon>Embryophyta</taxon>
        <taxon>Tracheophyta</taxon>
        <taxon>Spermatophyta</taxon>
        <taxon>Magnoliopsida</taxon>
        <taxon>eudicotyledons</taxon>
        <taxon>Gunneridae</taxon>
        <taxon>Pentapetalae</taxon>
        <taxon>rosids</taxon>
        <taxon>fabids</taxon>
        <taxon>Fabales</taxon>
        <taxon>Fabaceae</taxon>
        <taxon>Papilionoideae</taxon>
        <taxon>50 kb inversion clade</taxon>
        <taxon>NPAAA clade</taxon>
        <taxon>Hologalegina</taxon>
        <taxon>IRL clade</taxon>
        <taxon>Trifolieae</taxon>
        <taxon>Trifolium</taxon>
    </lineage>
</organism>
<feature type="region of interest" description="Disordered" evidence="2">
    <location>
        <begin position="71"/>
        <end position="95"/>
    </location>
</feature>
<dbReference type="EMBL" id="LXQA010369786">
    <property type="protein sequence ID" value="MCI47256.1"/>
    <property type="molecule type" value="Genomic_DNA"/>
</dbReference>
<dbReference type="Pfam" id="PF02861">
    <property type="entry name" value="Clp_N"/>
    <property type="match status" value="1"/>
</dbReference>
<dbReference type="SUPFAM" id="SSF81923">
    <property type="entry name" value="Double Clp-N motif"/>
    <property type="match status" value="1"/>
</dbReference>
<dbReference type="InterPro" id="IPR004176">
    <property type="entry name" value="Clp_R_N"/>
</dbReference>
<dbReference type="InterPro" id="IPR036628">
    <property type="entry name" value="Clp_N_dom_sf"/>
</dbReference>
<evidence type="ECO:0000256" key="1">
    <source>
        <dbReference type="PROSITE-ProRule" id="PRU01251"/>
    </source>
</evidence>
<feature type="domain" description="Clp R" evidence="3">
    <location>
        <begin position="4"/>
        <end position="95"/>
    </location>
</feature>
<evidence type="ECO:0000256" key="2">
    <source>
        <dbReference type="SAM" id="MobiDB-lite"/>
    </source>
</evidence>